<evidence type="ECO:0000256" key="1">
    <source>
        <dbReference type="ARBA" id="ARBA00023002"/>
    </source>
</evidence>
<proteinExistence type="predicted"/>
<dbReference type="Gene3D" id="3.50.50.60">
    <property type="entry name" value="FAD/NAD(P)-binding domain"/>
    <property type="match status" value="1"/>
</dbReference>
<dbReference type="AlphaFoldDB" id="A0A933GLJ9"/>
<gene>
    <name evidence="3" type="ORF">HY730_05535</name>
</gene>
<dbReference type="Gene3D" id="3.30.9.10">
    <property type="entry name" value="D-Amino Acid Oxidase, subunit A, domain 2"/>
    <property type="match status" value="1"/>
</dbReference>
<dbReference type="InterPro" id="IPR036188">
    <property type="entry name" value="FAD/NAD-bd_sf"/>
</dbReference>
<dbReference type="PANTHER" id="PTHR13847">
    <property type="entry name" value="SARCOSINE DEHYDROGENASE-RELATED"/>
    <property type="match status" value="1"/>
</dbReference>
<dbReference type="GO" id="GO:0016491">
    <property type="term" value="F:oxidoreductase activity"/>
    <property type="evidence" value="ECO:0007669"/>
    <property type="project" value="UniProtKB-KW"/>
</dbReference>
<protein>
    <submittedName>
        <fullName evidence="3">FAD-binding oxidoreductase</fullName>
    </submittedName>
</protein>
<feature type="domain" description="FAD dependent oxidoreductase" evidence="2">
    <location>
        <begin position="9"/>
        <end position="354"/>
    </location>
</feature>
<dbReference type="PANTHER" id="PTHR13847:SF287">
    <property type="entry name" value="FAD-DEPENDENT OXIDOREDUCTASE DOMAIN-CONTAINING PROTEIN 1"/>
    <property type="match status" value="1"/>
</dbReference>
<dbReference type="SUPFAM" id="SSF51905">
    <property type="entry name" value="FAD/NAD(P)-binding domain"/>
    <property type="match status" value="1"/>
</dbReference>
<dbReference type="InterPro" id="IPR006076">
    <property type="entry name" value="FAD-dep_OxRdtase"/>
</dbReference>
<evidence type="ECO:0000259" key="2">
    <source>
        <dbReference type="Pfam" id="PF01266"/>
    </source>
</evidence>
<dbReference type="Proteomes" id="UP000772181">
    <property type="component" value="Unassembled WGS sequence"/>
</dbReference>
<evidence type="ECO:0000313" key="4">
    <source>
        <dbReference type="Proteomes" id="UP000772181"/>
    </source>
</evidence>
<sequence length="389" mass="42336">MTTIGKAQVIIIGGGVIGTSIAYHLTRKGIKDVILIEKELILGMGSTGRSVGGIRQQFSQAVNVLLTQESLKEIETFSEVMEVDLDFSQNGYLLLATKETELDEFKRNVKFQKSLGVDVHLLNPTDIQELVPGLNCHDVLGGTFCPKDGYVDPYGLVYGYSKQTLRHGGKILFQTEAIGIKSSGSRVKGVITNRGFIEGSIVVNAAGPKAGGVAEMFGLRLPAKPLKRQVFVTGQVSAIRKTTPMVITYSPPFYFRPESGGLLLSLAEKEEVGDFNLTVSWDHLEQLAEITLQRLPLLDDIEIIRGWAGLRTLSPDQNAIVGEIPNGSGFYCAMAFSGHGIMHAPVTGKLVAEMIAEGKASSLDIKELNPERFTMETFKRDSNFEASVI</sequence>
<reference evidence="3" key="1">
    <citation type="submission" date="2020-07" db="EMBL/GenBank/DDBJ databases">
        <title>Huge and variable diversity of episymbiotic CPR bacteria and DPANN archaea in groundwater ecosystems.</title>
        <authorList>
            <person name="He C.Y."/>
            <person name="Keren R."/>
            <person name="Whittaker M."/>
            <person name="Farag I.F."/>
            <person name="Doudna J."/>
            <person name="Cate J.H.D."/>
            <person name="Banfield J.F."/>
        </authorList>
    </citation>
    <scope>NUCLEOTIDE SEQUENCE</scope>
    <source>
        <strain evidence="3">NC_groundwater_1482_Ag_S-0.65um_47_24</strain>
    </source>
</reference>
<dbReference type="EMBL" id="JACQWF010000252">
    <property type="protein sequence ID" value="MBI4595827.1"/>
    <property type="molecule type" value="Genomic_DNA"/>
</dbReference>
<accession>A0A933GLJ9</accession>
<dbReference type="GO" id="GO:0005737">
    <property type="term" value="C:cytoplasm"/>
    <property type="evidence" value="ECO:0007669"/>
    <property type="project" value="TreeGrafter"/>
</dbReference>
<evidence type="ECO:0000313" key="3">
    <source>
        <dbReference type="EMBL" id="MBI4595827.1"/>
    </source>
</evidence>
<dbReference type="Pfam" id="PF01266">
    <property type="entry name" value="DAO"/>
    <property type="match status" value="1"/>
</dbReference>
<organism evidence="3 4">
    <name type="scientific">Tectimicrobiota bacterium</name>
    <dbReference type="NCBI Taxonomy" id="2528274"/>
    <lineage>
        <taxon>Bacteria</taxon>
        <taxon>Pseudomonadati</taxon>
        <taxon>Nitrospinota/Tectimicrobiota group</taxon>
        <taxon>Candidatus Tectimicrobiota</taxon>
    </lineage>
</organism>
<keyword evidence="1" id="KW-0560">Oxidoreductase</keyword>
<name>A0A933GLJ9_UNCTE</name>
<dbReference type="SUPFAM" id="SSF54373">
    <property type="entry name" value="FAD-linked reductases, C-terminal domain"/>
    <property type="match status" value="1"/>
</dbReference>
<comment type="caution">
    <text evidence="3">The sequence shown here is derived from an EMBL/GenBank/DDBJ whole genome shotgun (WGS) entry which is preliminary data.</text>
</comment>